<dbReference type="PROSITE" id="PS50234">
    <property type="entry name" value="VWFA"/>
    <property type="match status" value="1"/>
</dbReference>
<dbReference type="GO" id="GO:0008540">
    <property type="term" value="C:proteasome regulatory particle, base subcomplex"/>
    <property type="evidence" value="ECO:0007669"/>
    <property type="project" value="TreeGrafter"/>
</dbReference>
<dbReference type="SMART" id="SM00726">
    <property type="entry name" value="UIM"/>
    <property type="match status" value="3"/>
</dbReference>
<accession>A0A9D4PNY5</accession>
<dbReference type="GO" id="GO:0043161">
    <property type="term" value="P:proteasome-mediated ubiquitin-dependent protein catabolic process"/>
    <property type="evidence" value="ECO:0007669"/>
    <property type="project" value="TreeGrafter"/>
</dbReference>
<gene>
    <name evidence="6" type="ORF">HPB52_019500</name>
</gene>
<dbReference type="OrthoDB" id="1731724at2759"/>
<sequence length="430" mass="47506">MVLESTIICVDDSEYMRNGDFIPNRLQAQQDAVGVVCQSKTQSNPENNVGLLTMAGPQVLNTLTTDVAHLLSKLHEVRPNGSINFITGVRIAHLVLKHRQGKHHRMRIVVFVGSPIETEAKDLLTLAKSLKKEKVSVDVVNFGEADANTAKLESFINTLNGEEGTGSHLVTVPSGRDTQLSDALVSSPVVQGEDGVGVAPSGSGGFEFGIDPNEDPELLMALRVSMEEQRQRQEEQARRAAADGAPNDASQNASPMVNEVPATSSDERLLLDRALAMSMETDPAPATAKSPSSDAFPDITAMTEEEQIAYALQMSMQQAKSSEDMVTELPAAAAPPEGKTEEPKKEEQKEEEEAEKKEEKKEEVEKRRRKRRRRRNREELRKRERLGIRKRPQRRASPRRPTSEESLLRGGGSEDHKKDHPTALEECHVF</sequence>
<dbReference type="Gene3D" id="1.10.287.3990">
    <property type="match status" value="1"/>
</dbReference>
<evidence type="ECO:0000256" key="2">
    <source>
        <dbReference type="ARBA" id="ARBA00014934"/>
    </source>
</evidence>
<reference evidence="6" key="2">
    <citation type="submission" date="2021-09" db="EMBL/GenBank/DDBJ databases">
        <authorList>
            <person name="Jia N."/>
            <person name="Wang J."/>
            <person name="Shi W."/>
            <person name="Du L."/>
            <person name="Sun Y."/>
            <person name="Zhan W."/>
            <person name="Jiang J."/>
            <person name="Wang Q."/>
            <person name="Zhang B."/>
            <person name="Ji P."/>
            <person name="Sakyi L.B."/>
            <person name="Cui X."/>
            <person name="Yuan T."/>
            <person name="Jiang B."/>
            <person name="Yang W."/>
            <person name="Lam T.T.-Y."/>
            <person name="Chang Q."/>
            <person name="Ding S."/>
            <person name="Wang X."/>
            <person name="Zhu J."/>
            <person name="Ruan X."/>
            <person name="Zhao L."/>
            <person name="Wei J."/>
            <person name="Que T."/>
            <person name="Du C."/>
            <person name="Cheng J."/>
            <person name="Dai P."/>
            <person name="Han X."/>
            <person name="Huang E."/>
            <person name="Gao Y."/>
            <person name="Liu J."/>
            <person name="Shao H."/>
            <person name="Ye R."/>
            <person name="Li L."/>
            <person name="Wei W."/>
            <person name="Wang X."/>
            <person name="Wang C."/>
            <person name="Huo Q."/>
            <person name="Li W."/>
            <person name="Guo W."/>
            <person name="Chen H."/>
            <person name="Chen S."/>
            <person name="Zhou L."/>
            <person name="Zhou L."/>
            <person name="Ni X."/>
            <person name="Tian J."/>
            <person name="Zhou Y."/>
            <person name="Sheng Y."/>
            <person name="Liu T."/>
            <person name="Pan Y."/>
            <person name="Xia L."/>
            <person name="Li J."/>
            <person name="Zhao F."/>
            <person name="Cao W."/>
        </authorList>
    </citation>
    <scope>NUCLEOTIDE SEQUENCE</scope>
    <source>
        <strain evidence="6">Rsan-2018</strain>
        <tissue evidence="6">Larvae</tissue>
    </source>
</reference>
<dbReference type="Gene3D" id="6.10.300.40">
    <property type="match status" value="1"/>
</dbReference>
<evidence type="ECO:0000256" key="3">
    <source>
        <dbReference type="ARBA" id="ARBA00022942"/>
    </source>
</evidence>
<feature type="region of interest" description="Disordered" evidence="4">
    <location>
        <begin position="319"/>
        <end position="430"/>
    </location>
</feature>
<dbReference type="GO" id="GO:0005634">
    <property type="term" value="C:nucleus"/>
    <property type="evidence" value="ECO:0007669"/>
    <property type="project" value="TreeGrafter"/>
</dbReference>
<dbReference type="PROSITE" id="PS50330">
    <property type="entry name" value="UIM"/>
    <property type="match status" value="2"/>
</dbReference>
<dbReference type="VEuPathDB" id="VectorBase:RSAN_027669"/>
<feature type="compositionally biased region" description="Basic and acidic residues" evidence="4">
    <location>
        <begin position="376"/>
        <end position="387"/>
    </location>
</feature>
<evidence type="ECO:0000259" key="5">
    <source>
        <dbReference type="PROSITE" id="PS50234"/>
    </source>
</evidence>
<evidence type="ECO:0000256" key="1">
    <source>
        <dbReference type="ARBA" id="ARBA00005574"/>
    </source>
</evidence>
<comment type="similarity">
    <text evidence="1">Belongs to the proteasome subunit S5A family.</text>
</comment>
<feature type="compositionally biased region" description="Basic and acidic residues" evidence="4">
    <location>
        <begin position="338"/>
        <end position="366"/>
    </location>
</feature>
<evidence type="ECO:0000256" key="4">
    <source>
        <dbReference type="SAM" id="MobiDB-lite"/>
    </source>
</evidence>
<feature type="compositionally biased region" description="Basic residues" evidence="4">
    <location>
        <begin position="388"/>
        <end position="398"/>
    </location>
</feature>
<dbReference type="Proteomes" id="UP000821837">
    <property type="component" value="Chromosome 6"/>
</dbReference>
<dbReference type="InterPro" id="IPR002035">
    <property type="entry name" value="VWF_A"/>
</dbReference>
<reference evidence="6" key="1">
    <citation type="journal article" date="2020" name="Cell">
        <title>Large-Scale Comparative Analyses of Tick Genomes Elucidate Their Genetic Diversity and Vector Capacities.</title>
        <authorList>
            <consortium name="Tick Genome and Microbiome Consortium (TIGMIC)"/>
            <person name="Jia N."/>
            <person name="Wang J."/>
            <person name="Shi W."/>
            <person name="Du L."/>
            <person name="Sun Y."/>
            <person name="Zhan W."/>
            <person name="Jiang J.F."/>
            <person name="Wang Q."/>
            <person name="Zhang B."/>
            <person name="Ji P."/>
            <person name="Bell-Sakyi L."/>
            <person name="Cui X.M."/>
            <person name="Yuan T.T."/>
            <person name="Jiang B.G."/>
            <person name="Yang W.F."/>
            <person name="Lam T.T."/>
            <person name="Chang Q.C."/>
            <person name="Ding S.J."/>
            <person name="Wang X.J."/>
            <person name="Zhu J.G."/>
            <person name="Ruan X.D."/>
            <person name="Zhao L."/>
            <person name="Wei J.T."/>
            <person name="Ye R.Z."/>
            <person name="Que T.C."/>
            <person name="Du C.H."/>
            <person name="Zhou Y.H."/>
            <person name="Cheng J.X."/>
            <person name="Dai P.F."/>
            <person name="Guo W.B."/>
            <person name="Han X.H."/>
            <person name="Huang E.J."/>
            <person name="Li L.F."/>
            <person name="Wei W."/>
            <person name="Gao Y.C."/>
            <person name="Liu J.Z."/>
            <person name="Shao H.Z."/>
            <person name="Wang X."/>
            <person name="Wang C.C."/>
            <person name="Yang T.C."/>
            <person name="Huo Q.B."/>
            <person name="Li W."/>
            <person name="Chen H.Y."/>
            <person name="Chen S.E."/>
            <person name="Zhou L.G."/>
            <person name="Ni X.B."/>
            <person name="Tian J.H."/>
            <person name="Sheng Y."/>
            <person name="Liu T."/>
            <person name="Pan Y.S."/>
            <person name="Xia L.Y."/>
            <person name="Li J."/>
            <person name="Zhao F."/>
            <person name="Cao W.C."/>
        </authorList>
    </citation>
    <scope>NUCLEOTIDE SEQUENCE</scope>
    <source>
        <strain evidence="6">Rsan-2018</strain>
    </source>
</reference>
<dbReference type="Pfam" id="PF02809">
    <property type="entry name" value="UIM"/>
    <property type="match status" value="3"/>
</dbReference>
<feature type="domain" description="VWFA" evidence="5">
    <location>
        <begin position="5"/>
        <end position="189"/>
    </location>
</feature>
<dbReference type="Pfam" id="PF13519">
    <property type="entry name" value="VWA_2"/>
    <property type="match status" value="1"/>
</dbReference>
<dbReference type="AlphaFoldDB" id="A0A9D4PNY5"/>
<proteinExistence type="inferred from homology"/>
<dbReference type="EMBL" id="JABSTV010001252">
    <property type="protein sequence ID" value="KAH7948219.1"/>
    <property type="molecule type" value="Genomic_DNA"/>
</dbReference>
<protein>
    <recommendedName>
        <fullName evidence="2">26S proteasome non-ATPase regulatory subunit 4</fullName>
    </recommendedName>
</protein>
<dbReference type="InterPro" id="IPR003903">
    <property type="entry name" value="UIM_dom"/>
</dbReference>
<dbReference type="PANTHER" id="PTHR10223">
    <property type="entry name" value="26S PROTEASOME NON-ATPASE REGULATORY SUBUNIT 4"/>
    <property type="match status" value="1"/>
</dbReference>
<dbReference type="Gene3D" id="3.40.50.410">
    <property type="entry name" value="von Willebrand factor, type A domain"/>
    <property type="match status" value="1"/>
</dbReference>
<dbReference type="GO" id="GO:0031593">
    <property type="term" value="F:polyubiquitin modification-dependent protein binding"/>
    <property type="evidence" value="ECO:0007669"/>
    <property type="project" value="TreeGrafter"/>
</dbReference>
<keyword evidence="3" id="KW-0647">Proteasome</keyword>
<dbReference type="SUPFAM" id="SSF53300">
    <property type="entry name" value="vWA-like"/>
    <property type="match status" value="1"/>
</dbReference>
<dbReference type="SMART" id="SM00327">
    <property type="entry name" value="VWA"/>
    <property type="match status" value="1"/>
</dbReference>
<comment type="caution">
    <text evidence="6">The sequence shown here is derived from an EMBL/GenBank/DDBJ whole genome shotgun (WGS) entry which is preliminary data.</text>
</comment>
<organism evidence="6 7">
    <name type="scientific">Rhipicephalus sanguineus</name>
    <name type="common">Brown dog tick</name>
    <name type="synonym">Ixodes sanguineus</name>
    <dbReference type="NCBI Taxonomy" id="34632"/>
    <lineage>
        <taxon>Eukaryota</taxon>
        <taxon>Metazoa</taxon>
        <taxon>Ecdysozoa</taxon>
        <taxon>Arthropoda</taxon>
        <taxon>Chelicerata</taxon>
        <taxon>Arachnida</taxon>
        <taxon>Acari</taxon>
        <taxon>Parasitiformes</taxon>
        <taxon>Ixodida</taxon>
        <taxon>Ixodoidea</taxon>
        <taxon>Ixodidae</taxon>
        <taxon>Rhipicephalinae</taxon>
        <taxon>Rhipicephalus</taxon>
        <taxon>Rhipicephalus</taxon>
    </lineage>
</organism>
<feature type="region of interest" description="Disordered" evidence="4">
    <location>
        <begin position="227"/>
        <end position="264"/>
    </location>
</feature>
<dbReference type="CDD" id="cd01452">
    <property type="entry name" value="VWA_26S_proteasome_subunit"/>
    <property type="match status" value="1"/>
</dbReference>
<feature type="compositionally biased region" description="Basic and acidic residues" evidence="4">
    <location>
        <begin position="401"/>
        <end position="430"/>
    </location>
</feature>
<name>A0A9D4PNY5_RHISA</name>
<dbReference type="PANTHER" id="PTHR10223:SF0">
    <property type="entry name" value="26S PROTEASOME NON-ATPASE REGULATORY SUBUNIT 4"/>
    <property type="match status" value="1"/>
</dbReference>
<evidence type="ECO:0000313" key="6">
    <source>
        <dbReference type="EMBL" id="KAH7948219.1"/>
    </source>
</evidence>
<dbReference type="GO" id="GO:0005829">
    <property type="term" value="C:cytosol"/>
    <property type="evidence" value="ECO:0007669"/>
    <property type="project" value="TreeGrafter"/>
</dbReference>
<dbReference type="FunFam" id="3.40.50.410:FF:000005">
    <property type="entry name" value="26S proteasome non-ATPase regulatory subunit 4"/>
    <property type="match status" value="1"/>
</dbReference>
<dbReference type="InterPro" id="IPR036465">
    <property type="entry name" value="vWFA_dom_sf"/>
</dbReference>
<keyword evidence="7" id="KW-1185">Reference proteome</keyword>
<feature type="compositionally biased region" description="Basic and acidic residues" evidence="4">
    <location>
        <begin position="227"/>
        <end position="241"/>
    </location>
</feature>
<evidence type="ECO:0000313" key="7">
    <source>
        <dbReference type="Proteomes" id="UP000821837"/>
    </source>
</evidence>
<dbReference type="InterPro" id="IPR027040">
    <property type="entry name" value="PSMD4"/>
</dbReference>